<dbReference type="InterPro" id="IPR011712">
    <property type="entry name" value="Sig_transdc_His_kin_sub3_dim/P"/>
</dbReference>
<keyword evidence="9" id="KW-0812">Transmembrane</keyword>
<keyword evidence="8" id="KW-0902">Two-component regulatory system</keyword>
<dbReference type="Pfam" id="PF02518">
    <property type="entry name" value="HATPase_c"/>
    <property type="match status" value="1"/>
</dbReference>
<dbReference type="Gene3D" id="1.20.5.1930">
    <property type="match status" value="1"/>
</dbReference>
<dbReference type="SMART" id="SM00387">
    <property type="entry name" value="HATPase_c"/>
    <property type="match status" value="1"/>
</dbReference>
<keyword evidence="9" id="KW-1133">Transmembrane helix</keyword>
<protein>
    <recommendedName>
        <fullName evidence="2">histidine kinase</fullName>
        <ecNumber evidence="2">2.7.13.3</ecNumber>
    </recommendedName>
</protein>
<comment type="catalytic activity">
    <reaction evidence="1">
        <text>ATP + protein L-histidine = ADP + protein N-phospho-L-histidine.</text>
        <dbReference type="EC" id="2.7.13.3"/>
    </reaction>
</comment>
<gene>
    <name evidence="11" type="ORF">AC529_09330</name>
</gene>
<accession>A0A147KI60</accession>
<dbReference type="InterPro" id="IPR025828">
    <property type="entry name" value="Put_sensor_dom"/>
</dbReference>
<evidence type="ECO:0000256" key="2">
    <source>
        <dbReference type="ARBA" id="ARBA00012438"/>
    </source>
</evidence>
<feature type="domain" description="Histidine kinase/HSP90-like ATPase" evidence="10">
    <location>
        <begin position="363"/>
        <end position="452"/>
    </location>
</feature>
<evidence type="ECO:0000256" key="5">
    <source>
        <dbReference type="ARBA" id="ARBA00022741"/>
    </source>
</evidence>
<dbReference type="PANTHER" id="PTHR24421:SF10">
    <property type="entry name" value="NITRATE_NITRITE SENSOR PROTEIN NARQ"/>
    <property type="match status" value="1"/>
</dbReference>
<dbReference type="InterPro" id="IPR036890">
    <property type="entry name" value="HATPase_C_sf"/>
</dbReference>
<keyword evidence="4" id="KW-0808">Transferase</keyword>
<keyword evidence="7" id="KW-0067">ATP-binding</keyword>
<dbReference type="GO" id="GO:0046983">
    <property type="term" value="F:protein dimerization activity"/>
    <property type="evidence" value="ECO:0007669"/>
    <property type="project" value="InterPro"/>
</dbReference>
<dbReference type="STRING" id="665004.AC529_09330"/>
<comment type="caution">
    <text evidence="11">The sequence shown here is derived from an EMBL/GenBank/DDBJ whole genome shotgun (WGS) entry which is preliminary data.</text>
</comment>
<evidence type="ECO:0000256" key="9">
    <source>
        <dbReference type="SAM" id="Phobius"/>
    </source>
</evidence>
<keyword evidence="12" id="KW-1185">Reference proteome</keyword>
<evidence type="ECO:0000313" key="11">
    <source>
        <dbReference type="EMBL" id="KUP96985.1"/>
    </source>
</evidence>
<dbReference type="Gene3D" id="3.30.565.10">
    <property type="entry name" value="Histidine kinase-like ATPase, C-terminal domain"/>
    <property type="match status" value="1"/>
</dbReference>
<feature type="transmembrane region" description="Helical" evidence="9">
    <location>
        <begin position="201"/>
        <end position="234"/>
    </location>
</feature>
<keyword evidence="3" id="KW-0597">Phosphoprotein</keyword>
<dbReference type="GO" id="GO:0005524">
    <property type="term" value="F:ATP binding"/>
    <property type="evidence" value="ECO:0007669"/>
    <property type="project" value="UniProtKB-KW"/>
</dbReference>
<dbReference type="GO" id="GO:0000155">
    <property type="term" value="F:phosphorelay sensor kinase activity"/>
    <property type="evidence" value="ECO:0007669"/>
    <property type="project" value="InterPro"/>
</dbReference>
<dbReference type="CDD" id="cd16917">
    <property type="entry name" value="HATPase_UhpB-NarQ-NarX-like"/>
    <property type="match status" value="1"/>
</dbReference>
<name>A0A147KI60_THECS</name>
<sequence>MAGRGGAAYDRRVADRSATTLPGALASPRYLVSGWPWRALGYLVSAPLLLTAALPVLLPVTAGTAVAWAVLARWLSGPWLSVLVALAGAALVAAVAPVAVAPVTSVERLRLGLVDRRPLPPRPAPSGADGWGQLRARYTQPWSWREVAHAVVAVPAAAAVFTALVPVLAVVGVVAAAPLVVLLSDEPVTFGPAVLSRAGEAVPLTLAALAALPVLGYLVGLAAAGLAAAGRALLWGSSAQRLRAELSEVEQSRARIARAFEAERRRIERDLHDGAQQRLVGLTLRLGMARLDLPPDSPASEAVAAAHEEAKQLLAEFREFVHGIHPAILTDRGLVPALRELAGRCPVPVTVDADLPGRPPGPIESTAYFVVAEALSNVAKHSGARRAEVTVRGDGAVLSVRVRDDGCGGADAAAGTGLVGLSDRVAAVGGTLDLSSPVGGPTVVRVELPWGPSQR</sequence>
<organism evidence="11 12">
    <name type="scientific">Thermobifida cellulosilytica TB100</name>
    <dbReference type="NCBI Taxonomy" id="665004"/>
    <lineage>
        <taxon>Bacteria</taxon>
        <taxon>Bacillati</taxon>
        <taxon>Actinomycetota</taxon>
        <taxon>Actinomycetes</taxon>
        <taxon>Streptosporangiales</taxon>
        <taxon>Nocardiopsidaceae</taxon>
        <taxon>Thermobifida</taxon>
    </lineage>
</organism>
<evidence type="ECO:0000256" key="1">
    <source>
        <dbReference type="ARBA" id="ARBA00000085"/>
    </source>
</evidence>
<dbReference type="AlphaFoldDB" id="A0A147KI60"/>
<dbReference type="EC" id="2.7.13.3" evidence="2"/>
<dbReference type="GO" id="GO:0016020">
    <property type="term" value="C:membrane"/>
    <property type="evidence" value="ECO:0007669"/>
    <property type="project" value="InterPro"/>
</dbReference>
<keyword evidence="9" id="KW-0472">Membrane</keyword>
<proteinExistence type="predicted"/>
<dbReference type="Proteomes" id="UP000074382">
    <property type="component" value="Unassembled WGS sequence"/>
</dbReference>
<evidence type="ECO:0000259" key="10">
    <source>
        <dbReference type="SMART" id="SM00387"/>
    </source>
</evidence>
<feature type="transmembrane region" description="Helical" evidence="9">
    <location>
        <begin position="150"/>
        <end position="181"/>
    </location>
</feature>
<evidence type="ECO:0000313" key="12">
    <source>
        <dbReference type="Proteomes" id="UP000074382"/>
    </source>
</evidence>
<dbReference type="EMBL" id="LGEM01000050">
    <property type="protein sequence ID" value="KUP96985.1"/>
    <property type="molecule type" value="Genomic_DNA"/>
</dbReference>
<evidence type="ECO:0000256" key="7">
    <source>
        <dbReference type="ARBA" id="ARBA00022840"/>
    </source>
</evidence>
<evidence type="ECO:0000256" key="4">
    <source>
        <dbReference type="ARBA" id="ARBA00022679"/>
    </source>
</evidence>
<dbReference type="InterPro" id="IPR003594">
    <property type="entry name" value="HATPase_dom"/>
</dbReference>
<reference evidence="12" key="1">
    <citation type="journal article" date="2017" name="Acta Aliment.">
        <title>Plant polysaccharide degrading enzyme system of Thermpbifida cellulosilytica TB100 revealed by de novo genome project data.</title>
        <authorList>
            <person name="Toth A."/>
            <person name="Baka E."/>
            <person name="Luzics S."/>
            <person name="Bata-Vidacs I."/>
            <person name="Nagy I."/>
            <person name="Balint B."/>
            <person name="Herceg R."/>
            <person name="Olasz F."/>
            <person name="Wilk T."/>
            <person name="Nagy T."/>
            <person name="Kriszt B."/>
            <person name="Nagy I."/>
            <person name="Kukolya J."/>
        </authorList>
    </citation>
    <scope>NUCLEOTIDE SEQUENCE [LARGE SCALE GENOMIC DNA]</scope>
    <source>
        <strain evidence="12">TB100</strain>
    </source>
</reference>
<keyword evidence="5" id="KW-0547">Nucleotide-binding</keyword>
<dbReference type="Pfam" id="PF13796">
    <property type="entry name" value="Sensor"/>
    <property type="match status" value="1"/>
</dbReference>
<dbReference type="PANTHER" id="PTHR24421">
    <property type="entry name" value="NITRATE/NITRITE SENSOR PROTEIN NARX-RELATED"/>
    <property type="match status" value="1"/>
</dbReference>
<dbReference type="SUPFAM" id="SSF55874">
    <property type="entry name" value="ATPase domain of HSP90 chaperone/DNA topoisomerase II/histidine kinase"/>
    <property type="match status" value="1"/>
</dbReference>
<evidence type="ECO:0000256" key="6">
    <source>
        <dbReference type="ARBA" id="ARBA00022777"/>
    </source>
</evidence>
<evidence type="ECO:0000256" key="3">
    <source>
        <dbReference type="ARBA" id="ARBA00022553"/>
    </source>
</evidence>
<dbReference type="OrthoDB" id="3526306at2"/>
<feature type="transmembrane region" description="Helical" evidence="9">
    <location>
        <begin position="78"/>
        <end position="101"/>
    </location>
</feature>
<dbReference type="InterPro" id="IPR050482">
    <property type="entry name" value="Sensor_HK_TwoCompSys"/>
</dbReference>
<evidence type="ECO:0000256" key="8">
    <source>
        <dbReference type="ARBA" id="ARBA00023012"/>
    </source>
</evidence>
<dbReference type="Pfam" id="PF07730">
    <property type="entry name" value="HisKA_3"/>
    <property type="match status" value="1"/>
</dbReference>
<dbReference type="PATRIC" id="fig|665004.4.peg.2212"/>
<keyword evidence="6" id="KW-0418">Kinase</keyword>